<dbReference type="PROSITE" id="PS01359">
    <property type="entry name" value="ZF_PHD_1"/>
    <property type="match status" value="1"/>
</dbReference>
<dbReference type="GO" id="GO:0033698">
    <property type="term" value="C:Rpd3L complex"/>
    <property type="evidence" value="ECO:0007669"/>
    <property type="project" value="TreeGrafter"/>
</dbReference>
<dbReference type="eggNOG" id="KOG1844">
    <property type="taxonomic scope" value="Eukaryota"/>
</dbReference>
<sequence>MSKSCSFGSFLLRKKHTHYDLSFLHPVAPTAPVRKIATASKRKQKIPEPVMVVEEEEEEDEEEEEEEDEDDESITRCVCGESHSLGLMVCCDQCEVWQHCECMGLEKDEIPDEYFCELCRPSDHIEVKSYDKTRRYYKPCLPVSAEIEAASDKRTAKRRTTFNSREASISLEEVMAFRNAIEQSKNYDATGMEISASQVQVQHYGAMHTLDENITIVQNYDTQQDNQAKRPKRASPKKLTTAEEQVKSNKKEKKTQRRYTPRSANVTTSPNTVTTSAATAAVRRYTNKVSRSRTGTPQPELQTPTSTANNHQIFEHFSQFARESSPPAKIRLPSQRTTIAEMNKRASQILEYICSMQVELATKRNRHDGHSDSEDEDDEEGEVCKRRQLVSAKMNQVMTSNAFVGAGADDNTLNDDSNSSSKENRRPTPILIPGKLNHSSPSSSLSSASTIPLDDVAYQHEKSVAQEALENSNRTKEQSSMEIMDNLTRKVITFQRRFGSLSGYNMNEMDEDDGPVTRSSHHSRW</sequence>
<dbReference type="OrthoDB" id="79252at2759"/>
<gene>
    <name evidence="6" type="ORF">HMPREF1544_03088</name>
</gene>
<dbReference type="SUPFAM" id="SSF57903">
    <property type="entry name" value="FYVE/PHD zinc finger"/>
    <property type="match status" value="1"/>
</dbReference>
<feature type="compositionally biased region" description="Acidic residues" evidence="4">
    <location>
        <begin position="53"/>
        <end position="72"/>
    </location>
</feature>
<feature type="compositionally biased region" description="Polar residues" evidence="4">
    <location>
        <begin position="287"/>
        <end position="306"/>
    </location>
</feature>
<dbReference type="Proteomes" id="UP000014254">
    <property type="component" value="Unassembled WGS sequence"/>
</dbReference>
<dbReference type="CDD" id="cd15550">
    <property type="entry name" value="PHD_MLL5"/>
    <property type="match status" value="1"/>
</dbReference>
<feature type="compositionally biased region" description="Low complexity" evidence="4">
    <location>
        <begin position="409"/>
        <end position="421"/>
    </location>
</feature>
<dbReference type="OMA" id="AYQHEKS"/>
<dbReference type="InterPro" id="IPR013083">
    <property type="entry name" value="Znf_RING/FYVE/PHD"/>
</dbReference>
<protein>
    <recommendedName>
        <fullName evidence="5">Zinc finger PHD-type domain-containing protein</fullName>
    </recommendedName>
</protein>
<feature type="region of interest" description="Disordered" evidence="4">
    <location>
        <begin position="38"/>
        <end position="73"/>
    </location>
</feature>
<dbReference type="FunCoup" id="S2JNJ9">
    <property type="interactions" value="50"/>
</dbReference>
<dbReference type="VEuPathDB" id="FungiDB:HMPREF1544_03088"/>
<accession>S2JNJ9</accession>
<dbReference type="PANTHER" id="PTHR47793:SF1">
    <property type="entry name" value="HISTONE DEACETYLASE COMPLEX SUBUNIT CTI6"/>
    <property type="match status" value="1"/>
</dbReference>
<evidence type="ECO:0000256" key="1">
    <source>
        <dbReference type="ARBA" id="ARBA00022723"/>
    </source>
</evidence>
<evidence type="ECO:0000259" key="5">
    <source>
        <dbReference type="SMART" id="SM00249"/>
    </source>
</evidence>
<dbReference type="GO" id="GO:0070210">
    <property type="term" value="C:Rpd3L-Expanded complex"/>
    <property type="evidence" value="ECO:0007669"/>
    <property type="project" value="TreeGrafter"/>
</dbReference>
<dbReference type="InterPro" id="IPR001965">
    <property type="entry name" value="Znf_PHD"/>
</dbReference>
<organism evidence="6 7">
    <name type="scientific">Mucor circinelloides f. circinelloides (strain 1006PhL)</name>
    <name type="common">Mucormycosis agent</name>
    <name type="synonym">Calyptromyces circinelloides</name>
    <dbReference type="NCBI Taxonomy" id="1220926"/>
    <lineage>
        <taxon>Eukaryota</taxon>
        <taxon>Fungi</taxon>
        <taxon>Fungi incertae sedis</taxon>
        <taxon>Mucoromycota</taxon>
        <taxon>Mucoromycotina</taxon>
        <taxon>Mucoromycetes</taxon>
        <taxon>Mucorales</taxon>
        <taxon>Mucorineae</taxon>
        <taxon>Mucoraceae</taxon>
        <taxon>Mucor</taxon>
    </lineage>
</organism>
<feature type="compositionally biased region" description="Low complexity" evidence="4">
    <location>
        <begin position="439"/>
        <end position="448"/>
    </location>
</feature>
<keyword evidence="1" id="KW-0479">Metal-binding</keyword>
<evidence type="ECO:0000256" key="2">
    <source>
        <dbReference type="ARBA" id="ARBA00022771"/>
    </source>
</evidence>
<dbReference type="InterPro" id="IPR019786">
    <property type="entry name" value="Zinc_finger_PHD-type_CS"/>
</dbReference>
<evidence type="ECO:0000313" key="7">
    <source>
        <dbReference type="Proteomes" id="UP000014254"/>
    </source>
</evidence>
<dbReference type="GO" id="GO:0061186">
    <property type="term" value="P:negative regulation of silent mating-type cassette heterochromatin formation"/>
    <property type="evidence" value="ECO:0007669"/>
    <property type="project" value="TreeGrafter"/>
</dbReference>
<dbReference type="InterPro" id="IPR011011">
    <property type="entry name" value="Znf_FYVE_PHD"/>
</dbReference>
<dbReference type="SMART" id="SM00249">
    <property type="entry name" value="PHD"/>
    <property type="match status" value="1"/>
</dbReference>
<feature type="region of interest" description="Disordered" evidence="4">
    <location>
        <begin position="222"/>
        <end position="306"/>
    </location>
</feature>
<feature type="compositionally biased region" description="Basic residues" evidence="4">
    <location>
        <begin position="250"/>
        <end position="260"/>
    </location>
</feature>
<name>S2JNJ9_MUCC1</name>
<dbReference type="Gene3D" id="3.30.40.10">
    <property type="entry name" value="Zinc/RING finger domain, C3HC4 (zinc finger)"/>
    <property type="match status" value="1"/>
</dbReference>
<dbReference type="GO" id="GO:0061188">
    <property type="term" value="P:negative regulation of rDNA heterochromatin formation"/>
    <property type="evidence" value="ECO:0007669"/>
    <property type="project" value="TreeGrafter"/>
</dbReference>
<feature type="region of interest" description="Disordered" evidence="4">
    <location>
        <begin position="403"/>
        <end position="448"/>
    </location>
</feature>
<dbReference type="GO" id="GO:0008270">
    <property type="term" value="F:zinc ion binding"/>
    <property type="evidence" value="ECO:0007669"/>
    <property type="project" value="UniProtKB-KW"/>
</dbReference>
<feature type="domain" description="Zinc finger PHD-type" evidence="5">
    <location>
        <begin position="76"/>
        <end position="120"/>
    </location>
</feature>
<dbReference type="EMBL" id="KE123925">
    <property type="protein sequence ID" value="EPB90112.1"/>
    <property type="molecule type" value="Genomic_DNA"/>
</dbReference>
<dbReference type="InterPro" id="IPR053051">
    <property type="entry name" value="HDAC_complex_subunit"/>
</dbReference>
<feature type="region of interest" description="Disordered" evidence="4">
    <location>
        <begin position="364"/>
        <end position="383"/>
    </location>
</feature>
<evidence type="ECO:0000313" key="6">
    <source>
        <dbReference type="EMBL" id="EPB90112.1"/>
    </source>
</evidence>
<dbReference type="PANTHER" id="PTHR47793">
    <property type="entry name" value="HISTONE DEACETYLASE COMPLEX SUBUNIT CTI6"/>
    <property type="match status" value="1"/>
</dbReference>
<keyword evidence="3" id="KW-0862">Zinc</keyword>
<dbReference type="AlphaFoldDB" id="S2JNJ9"/>
<evidence type="ECO:0000256" key="3">
    <source>
        <dbReference type="ARBA" id="ARBA00022833"/>
    </source>
</evidence>
<dbReference type="InParanoid" id="S2JNJ9"/>
<keyword evidence="7" id="KW-1185">Reference proteome</keyword>
<feature type="region of interest" description="Disordered" evidence="4">
    <location>
        <begin position="506"/>
        <end position="525"/>
    </location>
</feature>
<keyword evidence="2" id="KW-0863">Zinc-finger</keyword>
<dbReference type="STRING" id="1220926.S2JNJ9"/>
<dbReference type="Pfam" id="PF20826">
    <property type="entry name" value="PHD_5"/>
    <property type="match status" value="1"/>
</dbReference>
<evidence type="ECO:0000256" key="4">
    <source>
        <dbReference type="SAM" id="MobiDB-lite"/>
    </source>
</evidence>
<feature type="compositionally biased region" description="Basic and acidic residues" evidence="4">
    <location>
        <begin position="240"/>
        <end position="249"/>
    </location>
</feature>
<proteinExistence type="predicted"/>
<reference evidence="7" key="1">
    <citation type="submission" date="2013-05" db="EMBL/GenBank/DDBJ databases">
        <title>The Genome sequence of Mucor circinelloides f. circinelloides 1006PhL.</title>
        <authorList>
            <consortium name="The Broad Institute Genomics Platform"/>
            <person name="Cuomo C."/>
            <person name="Earl A."/>
            <person name="Findley K."/>
            <person name="Lee S.C."/>
            <person name="Walker B."/>
            <person name="Young S."/>
            <person name="Zeng Q."/>
            <person name="Gargeya S."/>
            <person name="Fitzgerald M."/>
            <person name="Haas B."/>
            <person name="Abouelleil A."/>
            <person name="Allen A.W."/>
            <person name="Alvarado L."/>
            <person name="Arachchi H.M."/>
            <person name="Berlin A.M."/>
            <person name="Chapman S.B."/>
            <person name="Gainer-Dewar J."/>
            <person name="Goldberg J."/>
            <person name="Griggs A."/>
            <person name="Gujja S."/>
            <person name="Hansen M."/>
            <person name="Howarth C."/>
            <person name="Imamovic A."/>
            <person name="Ireland A."/>
            <person name="Larimer J."/>
            <person name="McCowan C."/>
            <person name="Murphy C."/>
            <person name="Pearson M."/>
            <person name="Poon T.W."/>
            <person name="Priest M."/>
            <person name="Roberts A."/>
            <person name="Saif S."/>
            <person name="Shea T."/>
            <person name="Sisk P."/>
            <person name="Sykes S."/>
            <person name="Wortman J."/>
            <person name="Nusbaum C."/>
            <person name="Birren B."/>
        </authorList>
    </citation>
    <scope>NUCLEOTIDE SEQUENCE [LARGE SCALE GENOMIC DNA]</scope>
    <source>
        <strain evidence="7">1006PhL</strain>
    </source>
</reference>
<feature type="compositionally biased region" description="Low complexity" evidence="4">
    <location>
        <begin position="263"/>
        <end position="282"/>
    </location>
</feature>